<gene>
    <name evidence="1" type="ORF">F5876DRAFT_78490</name>
</gene>
<protein>
    <submittedName>
        <fullName evidence="1">Uncharacterized protein</fullName>
    </submittedName>
</protein>
<dbReference type="Proteomes" id="UP001163835">
    <property type="component" value="Unassembled WGS sequence"/>
</dbReference>
<organism evidence="1 2">
    <name type="scientific">Lentinula aff. lateritia</name>
    <dbReference type="NCBI Taxonomy" id="2804960"/>
    <lineage>
        <taxon>Eukaryota</taxon>
        <taxon>Fungi</taxon>
        <taxon>Dikarya</taxon>
        <taxon>Basidiomycota</taxon>
        <taxon>Agaricomycotina</taxon>
        <taxon>Agaricomycetes</taxon>
        <taxon>Agaricomycetidae</taxon>
        <taxon>Agaricales</taxon>
        <taxon>Marasmiineae</taxon>
        <taxon>Omphalotaceae</taxon>
        <taxon>Lentinula</taxon>
    </lineage>
</organism>
<accession>A0ACC1TVN5</accession>
<dbReference type="EMBL" id="MU795205">
    <property type="protein sequence ID" value="KAJ3808688.1"/>
    <property type="molecule type" value="Genomic_DNA"/>
</dbReference>
<name>A0ACC1TVN5_9AGAR</name>
<evidence type="ECO:0000313" key="1">
    <source>
        <dbReference type="EMBL" id="KAJ3808688.1"/>
    </source>
</evidence>
<sequence length="148" mass="16688">MASEEQLERQRSTAAAPKTGRKRSKHLVTYKLRYAGFPIPHSDALAWANRIRKADGKSLLPDQAEYAGEVMFTIESIVQAAGGECCVPHGRWQPGQPYELYLICTHYEEGEWRRVNGILEPGNYFVESKTFTGISYGPFETCHATTFD</sequence>
<keyword evidence="2" id="KW-1185">Reference proteome</keyword>
<reference evidence="1" key="1">
    <citation type="submission" date="2022-09" db="EMBL/GenBank/DDBJ databases">
        <title>A Global Phylogenomic Analysis of the Shiitake Genus Lentinula.</title>
        <authorList>
            <consortium name="DOE Joint Genome Institute"/>
            <person name="Sierra-Patev S."/>
            <person name="Min B."/>
            <person name="Naranjo-Ortiz M."/>
            <person name="Looney B."/>
            <person name="Konkel Z."/>
            <person name="Slot J.C."/>
            <person name="Sakamoto Y."/>
            <person name="Steenwyk J.L."/>
            <person name="Rokas A."/>
            <person name="Carro J."/>
            <person name="Camarero S."/>
            <person name="Ferreira P."/>
            <person name="Molpeceres G."/>
            <person name="Ruiz-Duenas F.J."/>
            <person name="Serrano A."/>
            <person name="Henrissat B."/>
            <person name="Drula E."/>
            <person name="Hughes K.W."/>
            <person name="Mata J.L."/>
            <person name="Ishikawa N.K."/>
            <person name="Vargas-Isla R."/>
            <person name="Ushijima S."/>
            <person name="Smith C.A."/>
            <person name="Ahrendt S."/>
            <person name="Andreopoulos W."/>
            <person name="He G."/>
            <person name="Labutti K."/>
            <person name="Lipzen A."/>
            <person name="Ng V."/>
            <person name="Riley R."/>
            <person name="Sandor L."/>
            <person name="Barry K."/>
            <person name="Martinez A.T."/>
            <person name="Xiao Y."/>
            <person name="Gibbons J.G."/>
            <person name="Terashima K."/>
            <person name="Grigoriev I.V."/>
            <person name="Hibbett D.S."/>
        </authorList>
    </citation>
    <scope>NUCLEOTIDE SEQUENCE</scope>
    <source>
        <strain evidence="1">TMI1499</strain>
    </source>
</reference>
<comment type="caution">
    <text evidence="1">The sequence shown here is derived from an EMBL/GenBank/DDBJ whole genome shotgun (WGS) entry which is preliminary data.</text>
</comment>
<evidence type="ECO:0000313" key="2">
    <source>
        <dbReference type="Proteomes" id="UP001163835"/>
    </source>
</evidence>
<proteinExistence type="predicted"/>